<dbReference type="EMBL" id="JANJYI010000009">
    <property type="protein sequence ID" value="KAK2635892.1"/>
    <property type="molecule type" value="Genomic_DNA"/>
</dbReference>
<organism evidence="9 10">
    <name type="scientific">Dipteronia dyeriana</name>
    <dbReference type="NCBI Taxonomy" id="168575"/>
    <lineage>
        <taxon>Eukaryota</taxon>
        <taxon>Viridiplantae</taxon>
        <taxon>Streptophyta</taxon>
        <taxon>Embryophyta</taxon>
        <taxon>Tracheophyta</taxon>
        <taxon>Spermatophyta</taxon>
        <taxon>Magnoliopsida</taxon>
        <taxon>eudicotyledons</taxon>
        <taxon>Gunneridae</taxon>
        <taxon>Pentapetalae</taxon>
        <taxon>rosids</taxon>
        <taxon>malvids</taxon>
        <taxon>Sapindales</taxon>
        <taxon>Sapindaceae</taxon>
        <taxon>Hippocastanoideae</taxon>
        <taxon>Acereae</taxon>
        <taxon>Dipteronia</taxon>
    </lineage>
</organism>
<keyword evidence="4" id="KW-0819">tRNA processing</keyword>
<dbReference type="PANTHER" id="PTHR21392:SF0">
    <property type="entry name" value="TRNA-URIDINE AMINOCARBOXYPROPYLTRANSFERASE 2"/>
    <property type="match status" value="1"/>
</dbReference>
<dbReference type="Proteomes" id="UP001280121">
    <property type="component" value="Unassembled WGS sequence"/>
</dbReference>
<dbReference type="EC" id="2.5.1.25" evidence="1"/>
<feature type="domain" description="DTW" evidence="8">
    <location>
        <begin position="21"/>
        <end position="240"/>
    </location>
</feature>
<gene>
    <name evidence="9" type="ORF">Ddye_030684</name>
</gene>
<evidence type="ECO:0000313" key="10">
    <source>
        <dbReference type="Proteomes" id="UP001280121"/>
    </source>
</evidence>
<dbReference type="InterPro" id="IPR039262">
    <property type="entry name" value="DTWD2/TAPT"/>
</dbReference>
<dbReference type="InterPro" id="IPR005636">
    <property type="entry name" value="DTW"/>
</dbReference>
<keyword evidence="3" id="KW-0949">S-adenosyl-L-methionine</keyword>
<comment type="similarity">
    <text evidence="5">Belongs to the TDD superfamily. DTWD2 family.</text>
</comment>
<keyword evidence="10" id="KW-1185">Reference proteome</keyword>
<dbReference type="PANTHER" id="PTHR21392">
    <property type="entry name" value="TRNA-URIDINE AMINOCARBOXYPROPYLTRANSFERASE 2"/>
    <property type="match status" value="1"/>
</dbReference>
<name>A0AAD9THJ3_9ROSI</name>
<keyword evidence="2" id="KW-0808">Transferase</keyword>
<dbReference type="Pfam" id="PF03942">
    <property type="entry name" value="DTW"/>
    <property type="match status" value="1"/>
</dbReference>
<dbReference type="SMART" id="SM01144">
    <property type="entry name" value="DTW"/>
    <property type="match status" value="1"/>
</dbReference>
<protein>
    <recommendedName>
        <fullName evidence="1">tRNA-uridine aminocarboxypropyltransferase</fullName>
        <ecNumber evidence="1">2.5.1.25</ecNumber>
    </recommendedName>
</protein>
<evidence type="ECO:0000259" key="8">
    <source>
        <dbReference type="SMART" id="SM01144"/>
    </source>
</evidence>
<evidence type="ECO:0000256" key="5">
    <source>
        <dbReference type="ARBA" id="ARBA00034489"/>
    </source>
</evidence>
<sequence length="260" mass="29131">MEPDSTPSSSSSTSQEQQQRRRQICGQCERPIPVCLCHVIPTTPIKTSTHILIVHHPLESQHKLNTVRLLPKTLHHVTTHLSRKLLRSHLTHTHTHQSPSSTTIYLFPPSPGSPAVSLSELKESLNSNGGEGDERNLRLVVFDGTWKHAKEMVKASQGVLEGLGAIRVCLDLDVDENTRGETIYNDELLLRKEPLKGCVTTFEAVARCLRVVEPDNGEEIERILVGILREMVKLQAAFLKPVKPRPKLLKMSKQNQFKTS</sequence>
<evidence type="ECO:0000256" key="7">
    <source>
        <dbReference type="SAM" id="MobiDB-lite"/>
    </source>
</evidence>
<feature type="compositionally biased region" description="Low complexity" evidence="7">
    <location>
        <begin position="1"/>
        <end position="17"/>
    </location>
</feature>
<evidence type="ECO:0000256" key="1">
    <source>
        <dbReference type="ARBA" id="ARBA00012386"/>
    </source>
</evidence>
<comment type="catalytic activity">
    <reaction evidence="6">
        <text>a uridine in tRNA + S-adenosyl-L-methionine = a 3-[(3S)-3-amino-3-carboxypropyl]uridine in tRNA + S-methyl-5'-thioadenosine + H(+)</text>
        <dbReference type="Rhea" id="RHEA:62432"/>
        <dbReference type="Rhea" id="RHEA-COMP:13339"/>
        <dbReference type="Rhea" id="RHEA-COMP:16092"/>
        <dbReference type="ChEBI" id="CHEBI:15378"/>
        <dbReference type="ChEBI" id="CHEBI:17509"/>
        <dbReference type="ChEBI" id="CHEBI:59789"/>
        <dbReference type="ChEBI" id="CHEBI:65315"/>
        <dbReference type="ChEBI" id="CHEBI:82930"/>
        <dbReference type="EC" id="2.5.1.25"/>
    </reaction>
</comment>
<comment type="caution">
    <text evidence="9">The sequence shown here is derived from an EMBL/GenBank/DDBJ whole genome shotgun (WGS) entry which is preliminary data.</text>
</comment>
<dbReference type="GO" id="GO:0008033">
    <property type="term" value="P:tRNA processing"/>
    <property type="evidence" value="ECO:0007669"/>
    <property type="project" value="UniProtKB-KW"/>
</dbReference>
<accession>A0AAD9THJ3</accession>
<dbReference type="GO" id="GO:0016432">
    <property type="term" value="F:tRNA-uridine aminocarboxypropyltransferase activity"/>
    <property type="evidence" value="ECO:0007669"/>
    <property type="project" value="UniProtKB-EC"/>
</dbReference>
<feature type="region of interest" description="Disordered" evidence="7">
    <location>
        <begin position="1"/>
        <end position="22"/>
    </location>
</feature>
<reference evidence="9" key="1">
    <citation type="journal article" date="2023" name="Plant J.">
        <title>Genome sequences and population genomics provide insights into the demographic history, inbreeding, and mutation load of two 'living fossil' tree species of Dipteronia.</title>
        <authorList>
            <person name="Feng Y."/>
            <person name="Comes H.P."/>
            <person name="Chen J."/>
            <person name="Zhu S."/>
            <person name="Lu R."/>
            <person name="Zhang X."/>
            <person name="Li P."/>
            <person name="Qiu J."/>
            <person name="Olsen K.M."/>
            <person name="Qiu Y."/>
        </authorList>
    </citation>
    <scope>NUCLEOTIDE SEQUENCE</scope>
    <source>
        <strain evidence="9">KIB01</strain>
    </source>
</reference>
<evidence type="ECO:0000256" key="2">
    <source>
        <dbReference type="ARBA" id="ARBA00022679"/>
    </source>
</evidence>
<proteinExistence type="inferred from homology"/>
<evidence type="ECO:0000256" key="3">
    <source>
        <dbReference type="ARBA" id="ARBA00022691"/>
    </source>
</evidence>
<evidence type="ECO:0000256" key="4">
    <source>
        <dbReference type="ARBA" id="ARBA00022694"/>
    </source>
</evidence>
<evidence type="ECO:0000256" key="6">
    <source>
        <dbReference type="ARBA" id="ARBA00048718"/>
    </source>
</evidence>
<dbReference type="AlphaFoldDB" id="A0AAD9THJ3"/>
<evidence type="ECO:0000313" key="9">
    <source>
        <dbReference type="EMBL" id="KAK2635892.1"/>
    </source>
</evidence>